<keyword evidence="8" id="KW-0520">NAD</keyword>
<proteinExistence type="inferred from homology"/>
<dbReference type="InterPro" id="IPR026591">
    <property type="entry name" value="Sirtuin_cat_small_dom_sf"/>
</dbReference>
<dbReference type="GO" id="GO:0046872">
    <property type="term" value="F:metal ion binding"/>
    <property type="evidence" value="ECO:0007669"/>
    <property type="project" value="UniProtKB-KW"/>
</dbReference>
<keyword evidence="5" id="KW-0808">Transferase</keyword>
<dbReference type="Gene3D" id="3.30.1600.10">
    <property type="entry name" value="SIR2/SIRT2 'Small Domain"/>
    <property type="match status" value="1"/>
</dbReference>
<evidence type="ECO:0000259" key="15">
    <source>
        <dbReference type="PROSITE" id="PS51263"/>
    </source>
</evidence>
<dbReference type="Gene3D" id="3.40.20.10">
    <property type="entry name" value="Severin"/>
    <property type="match status" value="1"/>
</dbReference>
<sequence length="565" mass="62487">MPAAADILNDPDIAQAYEDVRSDKSETTWLILKYASATSDNLKLAGTGTGEIAEMTESLGDDEAAYAYVRVKLGNDEYSERVKFAFVVWQGPQTKVMRKAKMSFQSGQVKQVIKTYAVEIQTGDKKDLDAEAVTLKLRKAMGANSHRQQAQQDRPWRNGEKGRKGRGKGRGGKMGQDESRVVDPDVPPQTLKARTLEALAQHINEGLAQKIVVMTGAGISTSAGIPDFRSPDTGLYANLARLNLPYPEAVFDIGFFRNNPEPFYTLAQELYPGKFRPTITHSFITLLHQKGLLLKLFTQNIDCLEREAGVPGDKIIEAHGSFATQCCIDCKKPYPKERMHDAIHSKSVPHCVDSDCNGLVKPEIVFFGEQLPSAFFDNRDLPAQADLCIVMGTSLSVHPFASLPQLCEDATPRLLINSEKVGDMGARADDVLLLEDCDGGVRKLAEACGWLEELEALWATTAPAEDPLAPKEEPVKKSRDELLEDEVEKLTREVDENLRMGKAQHEWLENHVDNKLARKQEEDVEKEPKSGLQPNSDPESRTMAPVASPDTGLGHVFPHMKKPLL</sequence>
<evidence type="ECO:0000256" key="7">
    <source>
        <dbReference type="ARBA" id="ARBA00022833"/>
    </source>
</evidence>
<evidence type="ECO:0000256" key="10">
    <source>
        <dbReference type="ARBA" id="ARBA00023212"/>
    </source>
</evidence>
<dbReference type="PROSITE" id="PS51263">
    <property type="entry name" value="ADF_H"/>
    <property type="match status" value="1"/>
</dbReference>
<evidence type="ECO:0000259" key="14">
    <source>
        <dbReference type="PROSITE" id="PS50305"/>
    </source>
</evidence>
<dbReference type="InterPro" id="IPR050134">
    <property type="entry name" value="NAD-dep_sirtuin_deacylases"/>
</dbReference>
<dbReference type="InterPro" id="IPR003000">
    <property type="entry name" value="Sirtuin"/>
</dbReference>
<comment type="similarity">
    <text evidence="3">Belongs to the sirtuin family. Class I subfamily.</text>
</comment>
<comment type="similarity">
    <text evidence="11">Belongs to the actin-binding proteins ADF family. Coactosin subfamily.</text>
</comment>
<keyword evidence="17" id="KW-1185">Reference proteome</keyword>
<dbReference type="AlphaFoldDB" id="A0A364NBC8"/>
<feature type="binding site" evidence="12">
    <location>
        <position position="330"/>
    </location>
    <ligand>
        <name>Zn(2+)</name>
        <dbReference type="ChEBI" id="CHEBI:29105"/>
    </ligand>
</feature>
<dbReference type="GO" id="GO:0141221">
    <property type="term" value="F:histone deacetylase activity, hydrolytic mechanism"/>
    <property type="evidence" value="ECO:0007669"/>
    <property type="project" value="UniProtKB-EC"/>
</dbReference>
<dbReference type="InterPro" id="IPR002108">
    <property type="entry name" value="ADF-H"/>
</dbReference>
<dbReference type="PANTHER" id="PTHR11085:SF6">
    <property type="entry name" value="NAD-DEPENDENT PROTEIN DEACETYLASE SIRTUIN-2"/>
    <property type="match status" value="1"/>
</dbReference>
<comment type="cofactor">
    <cofactor evidence="1">
        <name>Zn(2+)</name>
        <dbReference type="ChEBI" id="CHEBI:29105"/>
    </cofactor>
</comment>
<accession>A0A364NBC8</accession>
<dbReference type="PANTHER" id="PTHR11085">
    <property type="entry name" value="NAD-DEPENDENT PROTEIN DEACYLASE SIRTUIN-5, MITOCHONDRIAL-RELATED"/>
    <property type="match status" value="1"/>
</dbReference>
<dbReference type="STRING" id="183478.A0A364NBC8"/>
<evidence type="ECO:0000256" key="1">
    <source>
        <dbReference type="ARBA" id="ARBA00001947"/>
    </source>
</evidence>
<dbReference type="FunFam" id="3.40.20.10:FF:000018">
    <property type="entry name" value="Coactosin-like 1"/>
    <property type="match status" value="1"/>
</dbReference>
<feature type="compositionally biased region" description="Basic and acidic residues" evidence="13">
    <location>
        <begin position="503"/>
        <end position="529"/>
    </location>
</feature>
<dbReference type="Gene3D" id="3.40.50.1220">
    <property type="entry name" value="TPP-binding domain"/>
    <property type="match status" value="1"/>
</dbReference>
<evidence type="ECO:0000256" key="6">
    <source>
        <dbReference type="ARBA" id="ARBA00022723"/>
    </source>
</evidence>
<evidence type="ECO:0000313" key="17">
    <source>
        <dbReference type="Proteomes" id="UP000249619"/>
    </source>
</evidence>
<dbReference type="SMART" id="SM00102">
    <property type="entry name" value="ADF"/>
    <property type="match status" value="1"/>
</dbReference>
<dbReference type="EMBL" id="QGDH01000020">
    <property type="protein sequence ID" value="RAR14619.1"/>
    <property type="molecule type" value="Genomic_DNA"/>
</dbReference>
<dbReference type="SUPFAM" id="SSF52467">
    <property type="entry name" value="DHS-like NAD/FAD-binding domain"/>
    <property type="match status" value="1"/>
</dbReference>
<feature type="binding site" evidence="12">
    <location>
        <position position="356"/>
    </location>
    <ligand>
        <name>Zn(2+)</name>
        <dbReference type="ChEBI" id="CHEBI:29105"/>
    </ligand>
</feature>
<dbReference type="InterPro" id="IPR026590">
    <property type="entry name" value="Ssirtuin_cat_dom"/>
</dbReference>
<keyword evidence="10" id="KW-0206">Cytoskeleton</keyword>
<evidence type="ECO:0000256" key="12">
    <source>
        <dbReference type="PROSITE-ProRule" id="PRU00236"/>
    </source>
</evidence>
<dbReference type="GO" id="GO:0017136">
    <property type="term" value="F:histone deacetylase activity, NAD-dependent"/>
    <property type="evidence" value="ECO:0007669"/>
    <property type="project" value="TreeGrafter"/>
</dbReference>
<comment type="subcellular location">
    <subcellularLocation>
        <location evidence="2">Cytoplasm</location>
        <location evidence="2">Cytoskeleton</location>
    </subcellularLocation>
</comment>
<dbReference type="GO" id="GO:0005856">
    <property type="term" value="C:cytoskeleton"/>
    <property type="evidence" value="ECO:0007669"/>
    <property type="project" value="UniProtKB-SubCell"/>
</dbReference>
<feature type="active site" description="Proton acceptor" evidence="12">
    <location>
        <position position="319"/>
    </location>
</feature>
<dbReference type="Proteomes" id="UP000249619">
    <property type="component" value="Unassembled WGS sequence"/>
</dbReference>
<evidence type="ECO:0000256" key="3">
    <source>
        <dbReference type="ARBA" id="ARBA00006924"/>
    </source>
</evidence>
<evidence type="ECO:0000256" key="8">
    <source>
        <dbReference type="ARBA" id="ARBA00023027"/>
    </source>
</evidence>
<keyword evidence="6 12" id="KW-0479">Metal-binding</keyword>
<evidence type="ECO:0000256" key="11">
    <source>
        <dbReference type="ARBA" id="ARBA00038052"/>
    </source>
</evidence>
<keyword evidence="4" id="KW-0963">Cytoplasm</keyword>
<evidence type="ECO:0000256" key="2">
    <source>
        <dbReference type="ARBA" id="ARBA00004245"/>
    </source>
</evidence>
<dbReference type="Pfam" id="PF00241">
    <property type="entry name" value="Cofilin_ADF"/>
    <property type="match status" value="1"/>
</dbReference>
<protein>
    <submittedName>
        <fullName evidence="16">Nad-dependent deacetylase sirtuin-2</fullName>
        <ecNumber evidence="16">3.5.1.98</ecNumber>
    </submittedName>
</protein>
<feature type="region of interest" description="Disordered" evidence="13">
    <location>
        <begin position="503"/>
        <end position="565"/>
    </location>
</feature>
<evidence type="ECO:0000256" key="9">
    <source>
        <dbReference type="ARBA" id="ARBA00023203"/>
    </source>
</evidence>
<evidence type="ECO:0000313" key="16">
    <source>
        <dbReference type="EMBL" id="RAR14619.1"/>
    </source>
</evidence>
<organism evidence="16 17">
    <name type="scientific">Stemphylium lycopersici</name>
    <name type="common">Tomato gray leaf spot disease fungus</name>
    <name type="synonym">Thyrospora lycopersici</name>
    <dbReference type="NCBI Taxonomy" id="183478"/>
    <lineage>
        <taxon>Eukaryota</taxon>
        <taxon>Fungi</taxon>
        <taxon>Dikarya</taxon>
        <taxon>Ascomycota</taxon>
        <taxon>Pezizomycotina</taxon>
        <taxon>Dothideomycetes</taxon>
        <taxon>Pleosporomycetidae</taxon>
        <taxon>Pleosporales</taxon>
        <taxon>Pleosporineae</taxon>
        <taxon>Pleosporaceae</taxon>
        <taxon>Stemphylium</taxon>
    </lineage>
</organism>
<dbReference type="CDD" id="cd01408">
    <property type="entry name" value="SIRT1"/>
    <property type="match status" value="1"/>
</dbReference>
<comment type="caution">
    <text evidence="16">The sequence shown here is derived from an EMBL/GenBank/DDBJ whole genome shotgun (WGS) entry which is preliminary data.</text>
</comment>
<keyword evidence="7 12" id="KW-0862">Zinc</keyword>
<feature type="binding site" evidence="12">
    <location>
        <position position="327"/>
    </location>
    <ligand>
        <name>Zn(2+)</name>
        <dbReference type="ChEBI" id="CHEBI:29105"/>
    </ligand>
</feature>
<feature type="domain" description="Deacetylase sirtuin-type" evidence="14">
    <location>
        <begin position="189"/>
        <end position="451"/>
    </location>
</feature>
<name>A0A364NBC8_STELY</name>
<keyword evidence="16" id="KW-0378">Hydrolase</keyword>
<feature type="region of interest" description="Disordered" evidence="13">
    <location>
        <begin position="139"/>
        <end position="188"/>
    </location>
</feature>
<dbReference type="GO" id="GO:0070403">
    <property type="term" value="F:NAD+ binding"/>
    <property type="evidence" value="ECO:0007669"/>
    <property type="project" value="InterPro"/>
</dbReference>
<dbReference type="GO" id="GO:0003779">
    <property type="term" value="F:actin binding"/>
    <property type="evidence" value="ECO:0007669"/>
    <property type="project" value="UniProtKB-KW"/>
</dbReference>
<dbReference type="EC" id="3.5.1.98" evidence="16"/>
<feature type="binding site" evidence="12">
    <location>
        <position position="351"/>
    </location>
    <ligand>
        <name>Zn(2+)</name>
        <dbReference type="ChEBI" id="CHEBI:29105"/>
    </ligand>
</feature>
<keyword evidence="9" id="KW-0009">Actin-binding</keyword>
<feature type="domain" description="ADF-H" evidence="15">
    <location>
        <begin position="4"/>
        <end position="138"/>
    </location>
</feature>
<feature type="region of interest" description="Disordered" evidence="13">
    <location>
        <begin position="462"/>
        <end position="482"/>
    </location>
</feature>
<dbReference type="PROSITE" id="PS50305">
    <property type="entry name" value="SIRTUIN"/>
    <property type="match status" value="1"/>
</dbReference>
<dbReference type="GO" id="GO:0005634">
    <property type="term" value="C:nucleus"/>
    <property type="evidence" value="ECO:0007669"/>
    <property type="project" value="TreeGrafter"/>
</dbReference>
<dbReference type="SUPFAM" id="SSF55753">
    <property type="entry name" value="Actin depolymerizing proteins"/>
    <property type="match status" value="1"/>
</dbReference>
<dbReference type="InterPro" id="IPR029035">
    <property type="entry name" value="DHS-like_NAD/FAD-binding_dom"/>
</dbReference>
<dbReference type="Pfam" id="PF02146">
    <property type="entry name" value="SIR2"/>
    <property type="match status" value="1"/>
</dbReference>
<feature type="compositionally biased region" description="Basic and acidic residues" evidence="13">
    <location>
        <begin position="468"/>
        <end position="481"/>
    </location>
</feature>
<dbReference type="InterPro" id="IPR029006">
    <property type="entry name" value="ADF-H/Gelsolin-like_dom_sf"/>
</dbReference>
<evidence type="ECO:0000256" key="4">
    <source>
        <dbReference type="ARBA" id="ARBA00022490"/>
    </source>
</evidence>
<evidence type="ECO:0000256" key="5">
    <source>
        <dbReference type="ARBA" id="ARBA00022679"/>
    </source>
</evidence>
<reference evidence="17" key="1">
    <citation type="submission" date="2018-05" db="EMBL/GenBank/DDBJ databases">
        <title>Draft genome sequence of Stemphylium lycopersici strain CIDEFI 213.</title>
        <authorList>
            <person name="Medina R."/>
            <person name="Franco M.E.E."/>
            <person name="Lucentini C.G."/>
            <person name="Saparrat M.C.N."/>
            <person name="Balatti P.A."/>
        </authorList>
    </citation>
    <scope>NUCLEOTIDE SEQUENCE [LARGE SCALE GENOMIC DNA]</scope>
    <source>
        <strain evidence="17">CIDEFI 213</strain>
    </source>
</reference>
<evidence type="ECO:0000256" key="13">
    <source>
        <dbReference type="SAM" id="MobiDB-lite"/>
    </source>
</evidence>
<dbReference type="CDD" id="cd11282">
    <property type="entry name" value="ADF_coactosin_like"/>
    <property type="match status" value="1"/>
</dbReference>
<gene>
    <name evidence="16" type="ORF">DDE83_002018</name>
</gene>